<protein>
    <submittedName>
        <fullName evidence="8">D-3-phosphoglycerate dehydrogenase</fullName>
        <ecNumber evidence="8">1.1.1.95</ecNumber>
    </submittedName>
</protein>
<name>A0A2T0BFX5_9CLOT</name>
<dbReference type="OrthoDB" id="9805416at2"/>
<proteinExistence type="inferred from homology"/>
<evidence type="ECO:0000256" key="2">
    <source>
        <dbReference type="ARBA" id="ARBA00022605"/>
    </source>
</evidence>
<dbReference type="EMBL" id="PVXP01000051">
    <property type="protein sequence ID" value="PRR82779.1"/>
    <property type="molecule type" value="Genomic_DNA"/>
</dbReference>
<dbReference type="CDD" id="cd12172">
    <property type="entry name" value="PGDH_like_2"/>
    <property type="match status" value="1"/>
</dbReference>
<keyword evidence="9" id="KW-1185">Reference proteome</keyword>
<dbReference type="PROSITE" id="PS00065">
    <property type="entry name" value="D_2_HYDROXYACID_DH_1"/>
    <property type="match status" value="1"/>
</dbReference>
<dbReference type="PANTHER" id="PTHR42789">
    <property type="entry name" value="D-ISOMER SPECIFIC 2-HYDROXYACID DEHYDROGENASE FAMILY PROTEIN (AFU_ORTHOLOGUE AFUA_6G10090)"/>
    <property type="match status" value="1"/>
</dbReference>
<evidence type="ECO:0000259" key="6">
    <source>
        <dbReference type="Pfam" id="PF00389"/>
    </source>
</evidence>
<evidence type="ECO:0000256" key="3">
    <source>
        <dbReference type="ARBA" id="ARBA00023002"/>
    </source>
</evidence>
<keyword evidence="3 5" id="KW-0560">Oxidoreductase</keyword>
<evidence type="ECO:0000259" key="7">
    <source>
        <dbReference type="Pfam" id="PF02826"/>
    </source>
</evidence>
<dbReference type="InterPro" id="IPR029752">
    <property type="entry name" value="D-isomer_DH_CS1"/>
</dbReference>
<dbReference type="FunFam" id="3.40.50.720:FF:000203">
    <property type="entry name" value="D-3-phosphoglycerate dehydrogenase (SerA)"/>
    <property type="match status" value="1"/>
</dbReference>
<evidence type="ECO:0000256" key="1">
    <source>
        <dbReference type="ARBA" id="ARBA00005854"/>
    </source>
</evidence>
<comment type="caution">
    <text evidence="8">The sequence shown here is derived from an EMBL/GenBank/DDBJ whole genome shotgun (WGS) entry which is preliminary data.</text>
</comment>
<dbReference type="InterPro" id="IPR036291">
    <property type="entry name" value="NAD(P)-bd_dom_sf"/>
</dbReference>
<evidence type="ECO:0000313" key="9">
    <source>
        <dbReference type="Proteomes" id="UP000237798"/>
    </source>
</evidence>
<dbReference type="InterPro" id="IPR050857">
    <property type="entry name" value="D-2-hydroxyacid_DH"/>
</dbReference>
<feature type="domain" description="D-isomer specific 2-hydroxyacid dehydrogenase NAD-binding" evidence="7">
    <location>
        <begin position="109"/>
        <end position="281"/>
    </location>
</feature>
<reference evidence="8 9" key="1">
    <citation type="submission" date="2018-03" db="EMBL/GenBank/DDBJ databases">
        <title>Genome sequence of Clostridium luticellarii DSM 29923.</title>
        <authorList>
            <person name="Poehlein A."/>
            <person name="Daniel R."/>
        </authorList>
    </citation>
    <scope>NUCLEOTIDE SEQUENCE [LARGE SCALE GENOMIC DNA]</scope>
    <source>
        <strain evidence="8 9">DSM 29923</strain>
    </source>
</reference>
<dbReference type="InterPro" id="IPR029753">
    <property type="entry name" value="D-isomer_DH_CS"/>
</dbReference>
<dbReference type="GO" id="GO:0004617">
    <property type="term" value="F:phosphoglycerate dehydrogenase activity"/>
    <property type="evidence" value="ECO:0007669"/>
    <property type="project" value="UniProtKB-EC"/>
</dbReference>
<dbReference type="AlphaFoldDB" id="A0A2T0BFX5"/>
<dbReference type="RefSeq" id="WP_106010375.1">
    <property type="nucleotide sequence ID" value="NZ_PVXP01000051.1"/>
</dbReference>
<dbReference type="Gene3D" id="3.40.50.720">
    <property type="entry name" value="NAD(P)-binding Rossmann-like Domain"/>
    <property type="match status" value="2"/>
</dbReference>
<dbReference type="Pfam" id="PF00389">
    <property type="entry name" value="2-Hacid_dh"/>
    <property type="match status" value="1"/>
</dbReference>
<dbReference type="InterPro" id="IPR006139">
    <property type="entry name" value="D-isomer_2_OHA_DH_cat_dom"/>
</dbReference>
<organism evidence="8 9">
    <name type="scientific">Clostridium luticellarii</name>
    <dbReference type="NCBI Taxonomy" id="1691940"/>
    <lineage>
        <taxon>Bacteria</taxon>
        <taxon>Bacillati</taxon>
        <taxon>Bacillota</taxon>
        <taxon>Clostridia</taxon>
        <taxon>Eubacteriales</taxon>
        <taxon>Clostridiaceae</taxon>
        <taxon>Clostridium</taxon>
    </lineage>
</organism>
<dbReference type="GO" id="GO:0051287">
    <property type="term" value="F:NAD binding"/>
    <property type="evidence" value="ECO:0007669"/>
    <property type="project" value="InterPro"/>
</dbReference>
<dbReference type="SUPFAM" id="SSF52283">
    <property type="entry name" value="Formate/glycerate dehydrogenase catalytic domain-like"/>
    <property type="match status" value="1"/>
</dbReference>
<dbReference type="PROSITE" id="PS00670">
    <property type="entry name" value="D_2_HYDROXYACID_DH_2"/>
    <property type="match status" value="1"/>
</dbReference>
<dbReference type="Pfam" id="PF02826">
    <property type="entry name" value="2-Hacid_dh_C"/>
    <property type="match status" value="1"/>
</dbReference>
<dbReference type="InterPro" id="IPR006140">
    <property type="entry name" value="D-isomer_DH_NAD-bd"/>
</dbReference>
<dbReference type="SUPFAM" id="SSF51735">
    <property type="entry name" value="NAD(P)-binding Rossmann-fold domains"/>
    <property type="match status" value="1"/>
</dbReference>
<feature type="domain" description="D-isomer specific 2-hydroxyacid dehydrogenase catalytic" evidence="6">
    <location>
        <begin position="15"/>
        <end position="313"/>
    </location>
</feature>
<dbReference type="PANTHER" id="PTHR42789:SF1">
    <property type="entry name" value="D-ISOMER SPECIFIC 2-HYDROXYACID DEHYDROGENASE FAMILY PROTEIN (AFU_ORTHOLOGUE AFUA_6G10090)"/>
    <property type="match status" value="1"/>
</dbReference>
<sequence>MKVISTSPSFAKYSRAPIDYLNKNGIEVNYLPADISEDEFIKKIHDVDALIVAFTQINENVLRNAPNLKIVCKHGVGVDNIDLKAAKKRNVYVTNVPNANKHAVADFAFGLILALARQIPQANDLTKKGQWPRIFGSDVHGKTLGIIGLGNIGKEVAFRAKGFGMDILAYDPYPDKKFAVENGVKFATIEGLLKKSDFVSIHIPLLDGTRNLIDYDKLKMMKKSSCLVNASRGGIVVEDDLYRALKENLISGAALDVFEEEPLKSHLLFELPNFIATPHIAGYTAGATDILGMTCARNIVNVLLNGTTPQFVVNELKSN</sequence>
<keyword evidence="2" id="KW-0028">Amino-acid biosynthesis</keyword>
<gene>
    <name evidence="8" type="primary">serA_3</name>
    <name evidence="8" type="ORF">CLLU_27870</name>
</gene>
<evidence type="ECO:0000313" key="8">
    <source>
        <dbReference type="EMBL" id="PRR82779.1"/>
    </source>
</evidence>
<evidence type="ECO:0000256" key="5">
    <source>
        <dbReference type="RuleBase" id="RU003719"/>
    </source>
</evidence>
<evidence type="ECO:0000256" key="4">
    <source>
        <dbReference type="ARBA" id="ARBA00023027"/>
    </source>
</evidence>
<dbReference type="EC" id="1.1.1.95" evidence="8"/>
<dbReference type="GO" id="GO:0008652">
    <property type="term" value="P:amino acid biosynthetic process"/>
    <property type="evidence" value="ECO:0007669"/>
    <property type="project" value="UniProtKB-KW"/>
</dbReference>
<comment type="similarity">
    <text evidence="1 5">Belongs to the D-isomer specific 2-hydroxyacid dehydrogenase family.</text>
</comment>
<dbReference type="PROSITE" id="PS00671">
    <property type="entry name" value="D_2_HYDROXYACID_DH_3"/>
    <property type="match status" value="1"/>
</dbReference>
<accession>A0A2T0BFX5</accession>
<dbReference type="Proteomes" id="UP000237798">
    <property type="component" value="Unassembled WGS sequence"/>
</dbReference>
<keyword evidence="4" id="KW-0520">NAD</keyword>